<dbReference type="RefSeq" id="WP_146747841.1">
    <property type="nucleotide sequence ID" value="NZ_PGTO01000048.1"/>
</dbReference>
<dbReference type="Pfam" id="PF14252">
    <property type="entry name" value="DUF4347"/>
    <property type="match status" value="1"/>
</dbReference>
<dbReference type="Proteomes" id="UP000251075">
    <property type="component" value="Unassembled WGS sequence"/>
</dbReference>
<protein>
    <recommendedName>
        <fullName evidence="2">Dystroglycan-type cadherin-like domain-containing protein</fullName>
    </recommendedName>
</protein>
<feature type="domain" description="Dystroglycan-type cadherin-like" evidence="2">
    <location>
        <begin position="1411"/>
        <end position="1513"/>
    </location>
</feature>
<evidence type="ECO:0000259" key="2">
    <source>
        <dbReference type="SMART" id="SM00736"/>
    </source>
</evidence>
<name>A0A364NSA8_9PROT</name>
<evidence type="ECO:0000256" key="1">
    <source>
        <dbReference type="SAM" id="MobiDB-lite"/>
    </source>
</evidence>
<sequence length="1552" mass="154905">RRRPDLGLMALEPRWMFDGAAAVDATHAAPDAAALALIPSVAAPVEVRAADSAQNNGKTEVVFVDTSVADYKTLEAAVKAGVEIEEIDGSKSGLAQMAKWAETHAGYDSISVLSHGAEGIVRIGGDTLTDASLTNAVTQAELAEIGHSLKVGGDLLLYGCDVAKGADGQTFITDLATATGADVAASADNTGSATVGGNWILEKSTADIAATPFDPGNTYTHLLDAPTCTNINAIVWNVLNVTNADEIDFQVNFDQGVSGVADYNFSLSGTSTGGYISNVVDTWGDGSNWTVTVKGARSDGTLAVDLTDTTGIVSLADGTAMAGTHACDQGAIVDITPPTITSVTLNSNRYKLGDTVTVTITTGAYDGYGAYRLQAGLVDGQSLTGWTYNTSTLTGTASFTVTSSTTEVMGGTVPIYIQIFSDYVGNMSTPYVSGVLSTVIDARAPTNITIAGQDTTTHANTLMAANSTVGALTTLDGSPGDSFTYAISGTDAAKFQISGTTLKVASGVTLTSGSTYSITLQTTDLGGNTYSKAYTITALTQPSVVSINRDPSTPAVTNSSTAKFDVVFSQAVTGVTASKFALSGTKTGGTITGATSSDGGITWVVTTSGATNGTLGLNLTNTSGITAVSGGTALSGTHTSDQTVTLDNIVPTITSVTTSASRYKLGDTVTATITTGTYDGNGAYTLAAGSTLDGMTLSGWTYNTATNSGTATFTVTSATTEVYNASLATNIRVTDAAGNNSAAYTTAIAGKTIDRTAPAISTVTLNAGTYKLGDTVTATITPVAAYDGHGAYTLGAGSTIDGMTLSGWSYNTGTGIGTASFTVTGATTEVINGSVATNITIADFVGNASAAYTTAIPSKTIDAKAPTDLSLSSSTCLPTANGNAATLSATDATTGDTFAYTLVAGNGSNDTDNGKFTISGSSLLVGGTDLVDGAIYNIFVRVADVGGNTFTKALTITARNPSLNVSSINRHGGAAALTGGASVQYDVTFSGAAANVALGNFSLTSTGSAAGTISSVTDSGDHITYTVSVIGLGGDGTMRLDLSSIGTIQSATGAIALSATHAGDQTFTLDHTAPTITGLTLNAAAYKQGDTVTATIVTDAHDGHGAYGLTGTIDGLTLTGWSYNTATHTGTASFVVGAGATEVVNGALATSITVADGLGNSSTYTTPIVGKTIDTHAPTALAVAGFAVGTPPTGQVLPGAGSVVGTISVTDATPGETFTFTLGGADAARFVVAGNVLKVAPGQTLTPGTAYAVTVSVRDAGGNVLATPQALSITAHAPPQQDDSPTHNSQPTPAPSPSTPTGGPAPAQAPASQPTPVVTVFHDTAAISQINLPPPTATVVATGPVSTTGVIGGDTGRAGNAASAVAGGVQAPAVVTFAASGQLTASAGDGGAFRVPVIAQGQRSGGGDSLLAVRPVAVAQETVSGSVSFALPVDTFAHTRADAVVTLKAAQADGQPLPPWLAFDPKTGAFAGTPPADLNGVVVIRVVARDQDGREAIATVRINLVKGDAASRPAQDRVGHIKPVGKLAFTQQIKMASRIGSLGLAGSFGASS</sequence>
<keyword evidence="4" id="KW-1185">Reference proteome</keyword>
<dbReference type="GO" id="GO:0016020">
    <property type="term" value="C:membrane"/>
    <property type="evidence" value="ECO:0007669"/>
    <property type="project" value="InterPro"/>
</dbReference>
<proteinExistence type="predicted"/>
<dbReference type="Pfam" id="PF05345">
    <property type="entry name" value="He_PIG"/>
    <property type="match status" value="1"/>
</dbReference>
<reference evidence="3 4" key="1">
    <citation type="submission" date="2017-11" db="EMBL/GenBank/DDBJ databases">
        <title>Draft genome sequence of magnetotactic bacterium Magnetospirillum kuznetsovii LBB-42.</title>
        <authorList>
            <person name="Grouzdev D.S."/>
            <person name="Rysina M.S."/>
            <person name="Baslerov R.V."/>
            <person name="Koziaeva V."/>
        </authorList>
    </citation>
    <scope>NUCLEOTIDE SEQUENCE [LARGE SCALE GENOMIC DNA]</scope>
    <source>
        <strain evidence="3 4">LBB-42</strain>
    </source>
</reference>
<gene>
    <name evidence="3" type="ORF">CU669_20840</name>
</gene>
<dbReference type="GO" id="GO:0005509">
    <property type="term" value="F:calcium ion binding"/>
    <property type="evidence" value="ECO:0007669"/>
    <property type="project" value="InterPro"/>
</dbReference>
<dbReference type="InterPro" id="IPR025592">
    <property type="entry name" value="DUF4347"/>
</dbReference>
<evidence type="ECO:0000313" key="4">
    <source>
        <dbReference type="Proteomes" id="UP000251075"/>
    </source>
</evidence>
<comment type="caution">
    <text evidence="3">The sequence shown here is derived from an EMBL/GenBank/DDBJ whole genome shotgun (WGS) entry which is preliminary data.</text>
</comment>
<dbReference type="InterPro" id="IPR013783">
    <property type="entry name" value="Ig-like_fold"/>
</dbReference>
<feature type="region of interest" description="Disordered" evidence="1">
    <location>
        <begin position="1276"/>
        <end position="1314"/>
    </location>
</feature>
<organism evidence="3 4">
    <name type="scientific">Paramagnetospirillum kuznetsovii</name>
    <dbReference type="NCBI Taxonomy" id="2053833"/>
    <lineage>
        <taxon>Bacteria</taxon>
        <taxon>Pseudomonadati</taxon>
        <taxon>Pseudomonadota</taxon>
        <taxon>Alphaproteobacteria</taxon>
        <taxon>Rhodospirillales</taxon>
        <taxon>Magnetospirillaceae</taxon>
        <taxon>Paramagnetospirillum</taxon>
    </lineage>
</organism>
<evidence type="ECO:0000313" key="3">
    <source>
        <dbReference type="EMBL" id="RAU19983.1"/>
    </source>
</evidence>
<dbReference type="Gene3D" id="2.60.40.10">
    <property type="entry name" value="Immunoglobulins"/>
    <property type="match status" value="1"/>
</dbReference>
<dbReference type="InterPro" id="IPR006644">
    <property type="entry name" value="Cadg"/>
</dbReference>
<dbReference type="InterPro" id="IPR015919">
    <property type="entry name" value="Cadherin-like_sf"/>
</dbReference>
<dbReference type="SMART" id="SM00736">
    <property type="entry name" value="CADG"/>
    <property type="match status" value="1"/>
</dbReference>
<dbReference type="OrthoDB" id="9816366at2"/>
<feature type="compositionally biased region" description="Low complexity" evidence="1">
    <location>
        <begin position="1299"/>
        <end position="1314"/>
    </location>
</feature>
<dbReference type="SUPFAM" id="SSF49313">
    <property type="entry name" value="Cadherin-like"/>
    <property type="match status" value="1"/>
</dbReference>
<feature type="non-terminal residue" evidence="3">
    <location>
        <position position="1"/>
    </location>
</feature>
<accession>A0A364NSA8</accession>
<dbReference type="EMBL" id="PGTO01000048">
    <property type="protein sequence ID" value="RAU19983.1"/>
    <property type="molecule type" value="Genomic_DNA"/>
</dbReference>